<dbReference type="Proteomes" id="UP000799754">
    <property type="component" value="Unassembled WGS sequence"/>
</dbReference>
<gene>
    <name evidence="1" type="ORF">BU25DRAFT_417271</name>
</gene>
<reference evidence="1" key="1">
    <citation type="journal article" date="2020" name="Stud. Mycol.">
        <title>101 Dothideomycetes genomes: a test case for predicting lifestyles and emergence of pathogens.</title>
        <authorList>
            <person name="Haridas S."/>
            <person name="Albert R."/>
            <person name="Binder M."/>
            <person name="Bloem J."/>
            <person name="Labutti K."/>
            <person name="Salamov A."/>
            <person name="Andreopoulos B."/>
            <person name="Baker S."/>
            <person name="Barry K."/>
            <person name="Bills G."/>
            <person name="Bluhm B."/>
            <person name="Cannon C."/>
            <person name="Castanera R."/>
            <person name="Culley D."/>
            <person name="Daum C."/>
            <person name="Ezra D."/>
            <person name="Gonzalez J."/>
            <person name="Henrissat B."/>
            <person name="Kuo A."/>
            <person name="Liang C."/>
            <person name="Lipzen A."/>
            <person name="Lutzoni F."/>
            <person name="Magnuson J."/>
            <person name="Mondo S."/>
            <person name="Nolan M."/>
            <person name="Ohm R."/>
            <person name="Pangilinan J."/>
            <person name="Park H.-J."/>
            <person name="Ramirez L."/>
            <person name="Alfaro M."/>
            <person name="Sun H."/>
            <person name="Tritt A."/>
            <person name="Yoshinaga Y."/>
            <person name="Zwiers L.-H."/>
            <person name="Turgeon B."/>
            <person name="Goodwin S."/>
            <person name="Spatafora J."/>
            <person name="Crous P."/>
            <person name="Grigoriev I."/>
        </authorList>
    </citation>
    <scope>NUCLEOTIDE SEQUENCE</scope>
    <source>
        <strain evidence="1">CBS 525.71</strain>
    </source>
</reference>
<keyword evidence="2" id="KW-1185">Reference proteome</keyword>
<evidence type="ECO:0000313" key="2">
    <source>
        <dbReference type="Proteomes" id="UP000799754"/>
    </source>
</evidence>
<proteinExistence type="predicted"/>
<accession>A0ACB6SGG1</accession>
<name>A0ACB6SGG1_9PLEO</name>
<comment type="caution">
    <text evidence="1">The sequence shown here is derived from an EMBL/GenBank/DDBJ whole genome shotgun (WGS) entry which is preliminary data.</text>
</comment>
<organism evidence="1 2">
    <name type="scientific">Macroventuria anomochaeta</name>
    <dbReference type="NCBI Taxonomy" id="301207"/>
    <lineage>
        <taxon>Eukaryota</taxon>
        <taxon>Fungi</taxon>
        <taxon>Dikarya</taxon>
        <taxon>Ascomycota</taxon>
        <taxon>Pezizomycotina</taxon>
        <taxon>Dothideomycetes</taxon>
        <taxon>Pleosporomycetidae</taxon>
        <taxon>Pleosporales</taxon>
        <taxon>Pleosporineae</taxon>
        <taxon>Didymellaceae</taxon>
        <taxon>Macroventuria</taxon>
    </lineage>
</organism>
<dbReference type="EMBL" id="MU006702">
    <property type="protein sequence ID" value="KAF2632665.1"/>
    <property type="molecule type" value="Genomic_DNA"/>
</dbReference>
<evidence type="ECO:0000313" key="1">
    <source>
        <dbReference type="EMBL" id="KAF2632665.1"/>
    </source>
</evidence>
<protein>
    <submittedName>
        <fullName evidence="1">Uncharacterized protein</fullName>
    </submittedName>
</protein>
<sequence length="150" mass="16119">MNDLHPLGPPPSCYFTLPVSTSHYSDETPQPSPYSEYSSDTWASPTNPLLAHRSLPMASPGADPSRLLQLQTQAAHRPSTQPLQPVGSPSPSNSNSSMSSQRSSISGSPSNPLCCCRCRRESHGHSGMFQFGTNLYYCSHCAKMVGYSAG</sequence>